<evidence type="ECO:0000256" key="2">
    <source>
        <dbReference type="ARBA" id="ARBA00023125"/>
    </source>
</evidence>
<dbReference type="InterPro" id="IPR032687">
    <property type="entry name" value="AraC-type_N"/>
</dbReference>
<comment type="caution">
    <text evidence="5">The sequence shown here is derived from an EMBL/GenBank/DDBJ whole genome shotgun (WGS) entry which is preliminary data.</text>
</comment>
<dbReference type="EMBL" id="LSZO01000196">
    <property type="protein sequence ID" value="KXU35516.1"/>
    <property type="molecule type" value="Genomic_DNA"/>
</dbReference>
<organism evidence="5 6">
    <name type="scientific">Ventosimonas gracilis</name>
    <dbReference type="NCBI Taxonomy" id="1680762"/>
    <lineage>
        <taxon>Bacteria</taxon>
        <taxon>Pseudomonadati</taxon>
        <taxon>Pseudomonadota</taxon>
        <taxon>Gammaproteobacteria</taxon>
        <taxon>Pseudomonadales</taxon>
        <taxon>Ventosimonadaceae</taxon>
        <taxon>Ventosimonas</taxon>
    </lineage>
</organism>
<evidence type="ECO:0000313" key="6">
    <source>
        <dbReference type="Proteomes" id="UP000072660"/>
    </source>
</evidence>
<dbReference type="PANTHER" id="PTHR47894">
    <property type="entry name" value="HTH-TYPE TRANSCRIPTIONAL REGULATOR GADX"/>
    <property type="match status" value="1"/>
</dbReference>
<gene>
    <name evidence="5" type="ORF">AXE65_06305</name>
</gene>
<keyword evidence="3" id="KW-0804">Transcription</keyword>
<dbReference type="PANTHER" id="PTHR47894:SF1">
    <property type="entry name" value="HTH-TYPE TRANSCRIPTIONAL REGULATOR VQSM"/>
    <property type="match status" value="1"/>
</dbReference>
<dbReference type="Gene3D" id="1.10.10.60">
    <property type="entry name" value="Homeodomain-like"/>
    <property type="match status" value="1"/>
</dbReference>
<name>A0A139SLT8_9GAMM</name>
<sequence>MADFFLPVQYMRLLGEQLQTMGVSQGDWLIRCHLAPNQLDGDWQPSFAAFKALVKQALELSGEPMLGLLFGQQLTIRSHGIIGFNALQGATLRQTLQFVERYLAVHTSLLSFAHEQDKSRDCEHIRLVIGYPLAEIERPVLEAVMMAIKNVFEAITPVSADRVQCVRFPFAEPDYAEVVRQMVDYPIAWSQPWAGFTVDSVLLDMPLQLADPVTFHEIEQICQRKLLQMNEKTALGVRIHQLLRELILEQHRLPSLEFTASLFNLTPRTLHRHLESEGTSFKQILQEVRHLLAVEAIRAGNQSIQEIAWALGYQDVANFRRAFKQWEGVSPSQFSGKGR</sequence>
<dbReference type="OrthoDB" id="5582699at2"/>
<dbReference type="GO" id="GO:0000976">
    <property type="term" value="F:transcription cis-regulatory region binding"/>
    <property type="evidence" value="ECO:0007669"/>
    <property type="project" value="TreeGrafter"/>
</dbReference>
<evidence type="ECO:0000259" key="4">
    <source>
        <dbReference type="PROSITE" id="PS01124"/>
    </source>
</evidence>
<dbReference type="PROSITE" id="PS01124">
    <property type="entry name" value="HTH_ARAC_FAMILY_2"/>
    <property type="match status" value="1"/>
</dbReference>
<dbReference type="Pfam" id="PF12625">
    <property type="entry name" value="Arabinose_bd"/>
    <property type="match status" value="1"/>
</dbReference>
<evidence type="ECO:0000313" key="5">
    <source>
        <dbReference type="EMBL" id="KXU35516.1"/>
    </source>
</evidence>
<accession>A0A139SLT8</accession>
<dbReference type="PRINTS" id="PR00032">
    <property type="entry name" value="HTHARAC"/>
</dbReference>
<keyword evidence="1" id="KW-0805">Transcription regulation</keyword>
<dbReference type="SMART" id="SM00342">
    <property type="entry name" value="HTH_ARAC"/>
    <property type="match status" value="1"/>
</dbReference>
<evidence type="ECO:0000256" key="3">
    <source>
        <dbReference type="ARBA" id="ARBA00023163"/>
    </source>
</evidence>
<dbReference type="InterPro" id="IPR018060">
    <property type="entry name" value="HTH_AraC"/>
</dbReference>
<dbReference type="InterPro" id="IPR009057">
    <property type="entry name" value="Homeodomain-like_sf"/>
</dbReference>
<dbReference type="GO" id="GO:0003700">
    <property type="term" value="F:DNA-binding transcription factor activity"/>
    <property type="evidence" value="ECO:0007669"/>
    <property type="project" value="InterPro"/>
</dbReference>
<dbReference type="Pfam" id="PF12833">
    <property type="entry name" value="HTH_18"/>
    <property type="match status" value="1"/>
</dbReference>
<keyword evidence="6" id="KW-1185">Reference proteome</keyword>
<reference evidence="5 6" key="1">
    <citation type="submission" date="2016-02" db="EMBL/GenBank/DDBJ databases">
        <authorList>
            <person name="Wen L."/>
            <person name="He K."/>
            <person name="Yang H."/>
        </authorList>
    </citation>
    <scope>NUCLEOTIDE SEQUENCE [LARGE SCALE GENOMIC DNA]</scope>
    <source>
        <strain evidence="5 6">CV58</strain>
    </source>
</reference>
<feature type="domain" description="HTH araC/xylS-type" evidence="4">
    <location>
        <begin position="237"/>
        <end position="337"/>
    </location>
</feature>
<dbReference type="InterPro" id="IPR020449">
    <property type="entry name" value="Tscrpt_reg_AraC-type_HTH"/>
</dbReference>
<evidence type="ECO:0000256" key="1">
    <source>
        <dbReference type="ARBA" id="ARBA00023015"/>
    </source>
</evidence>
<proteinExistence type="predicted"/>
<dbReference type="AlphaFoldDB" id="A0A139SLT8"/>
<keyword evidence="2" id="KW-0238">DNA-binding</keyword>
<dbReference type="Proteomes" id="UP000072660">
    <property type="component" value="Unassembled WGS sequence"/>
</dbReference>
<dbReference type="SUPFAM" id="SSF46689">
    <property type="entry name" value="Homeodomain-like"/>
    <property type="match status" value="1"/>
</dbReference>
<protein>
    <recommendedName>
        <fullName evidence="4">HTH araC/xylS-type domain-containing protein</fullName>
    </recommendedName>
</protein>
<dbReference type="RefSeq" id="WP_068392447.1">
    <property type="nucleotide sequence ID" value="NZ_LSZO01000196.1"/>
</dbReference>
<dbReference type="GO" id="GO:0005829">
    <property type="term" value="C:cytosol"/>
    <property type="evidence" value="ECO:0007669"/>
    <property type="project" value="TreeGrafter"/>
</dbReference>